<keyword evidence="4" id="KW-1185">Reference proteome</keyword>
<evidence type="ECO:0000256" key="1">
    <source>
        <dbReference type="SAM" id="Coils"/>
    </source>
</evidence>
<feature type="coiled-coil region" evidence="1">
    <location>
        <begin position="89"/>
        <end position="123"/>
    </location>
</feature>
<keyword evidence="1" id="KW-0175">Coiled coil</keyword>
<reference evidence="3" key="1">
    <citation type="submission" date="2021-02" db="EMBL/GenBank/DDBJ databases">
        <authorList>
            <person name="Dougan E. K."/>
            <person name="Rhodes N."/>
            <person name="Thang M."/>
            <person name="Chan C."/>
        </authorList>
    </citation>
    <scope>NUCLEOTIDE SEQUENCE</scope>
</reference>
<proteinExistence type="predicted"/>
<dbReference type="Proteomes" id="UP000654075">
    <property type="component" value="Unassembled WGS sequence"/>
</dbReference>
<dbReference type="OrthoDB" id="431642at2759"/>
<dbReference type="AlphaFoldDB" id="A0A813E511"/>
<protein>
    <submittedName>
        <fullName evidence="3">Uncharacterized protein</fullName>
    </submittedName>
</protein>
<accession>A0A813E511</accession>
<evidence type="ECO:0000256" key="2">
    <source>
        <dbReference type="SAM" id="MobiDB-lite"/>
    </source>
</evidence>
<organism evidence="3 4">
    <name type="scientific">Polarella glacialis</name>
    <name type="common">Dinoflagellate</name>
    <dbReference type="NCBI Taxonomy" id="89957"/>
    <lineage>
        <taxon>Eukaryota</taxon>
        <taxon>Sar</taxon>
        <taxon>Alveolata</taxon>
        <taxon>Dinophyceae</taxon>
        <taxon>Suessiales</taxon>
        <taxon>Suessiaceae</taxon>
        <taxon>Polarella</taxon>
    </lineage>
</organism>
<name>A0A813E511_POLGL</name>
<feature type="compositionally biased region" description="Basic and acidic residues" evidence="2">
    <location>
        <begin position="196"/>
        <end position="210"/>
    </location>
</feature>
<evidence type="ECO:0000313" key="3">
    <source>
        <dbReference type="EMBL" id="CAE8596171.1"/>
    </source>
</evidence>
<feature type="region of interest" description="Disordered" evidence="2">
    <location>
        <begin position="196"/>
        <end position="232"/>
    </location>
</feature>
<feature type="non-terminal residue" evidence="3">
    <location>
        <position position="1"/>
    </location>
</feature>
<dbReference type="EMBL" id="CAJNNV010008395">
    <property type="protein sequence ID" value="CAE8596171.1"/>
    <property type="molecule type" value="Genomic_DNA"/>
</dbReference>
<sequence>ASFFGGPLSLPPEKRLDHHELKAVLSAQSAEFATFKARLADVQRDCTRSEHHLRDLHGELAVATEATASATEQMSAHSVRQGLVLAAGVERSGAEKARLDDELQRMERMLWEHDQEITRLRRSSGSIESHQMQLELEIRSQHAARESAGTEARALSTAVAELLADRLQKAPSSLDSVRPVKNEAARAREAAELLERKRQEHAVMKQKADEMAAEAQSCRSRGSCGDEARGSL</sequence>
<gene>
    <name evidence="3" type="ORF">PGLA1383_LOCUS14640</name>
</gene>
<evidence type="ECO:0000313" key="4">
    <source>
        <dbReference type="Proteomes" id="UP000654075"/>
    </source>
</evidence>
<comment type="caution">
    <text evidence="3">The sequence shown here is derived from an EMBL/GenBank/DDBJ whole genome shotgun (WGS) entry which is preliminary data.</text>
</comment>